<keyword evidence="1" id="KW-0812">Transmembrane</keyword>
<keyword evidence="1" id="KW-0472">Membrane</keyword>
<evidence type="ECO:0000256" key="1">
    <source>
        <dbReference type="SAM" id="Phobius"/>
    </source>
</evidence>
<dbReference type="EMBL" id="JBBNAG010000004">
    <property type="protein sequence ID" value="KAK9141174.1"/>
    <property type="molecule type" value="Genomic_DNA"/>
</dbReference>
<keyword evidence="1" id="KW-1133">Transmembrane helix</keyword>
<sequence>MPAKTRKTRPELLNSVFLCPSKYIKSITKSVDSFPISSGKKKRKIKMGGSIGGCVDANFDNTNYSSPVPVIGLYVAGSTLLCLLLMILDVGTAFHSRKTWLPCRFFSLNSVTLTLLSVVTKLSVDLTTTMPGVQDQLSKLTSTTLVCICMGFSLPSLGTNSESECFSNVAALSILVVTIFVNVCIQLHTGLIILFRIQHIVILGFMMALLLIFWTNAFEINEEKQSALDYMKWKFANGEKSMLHRLKASYLYSYDANPQFMICKDAVSSSAGMICIVCSCVLLASLASAKLRFCEMNSDYEWSMNIIVVSQTITIALGSFSTTFRFLTMLLNQAVGFNRLQILKGQVIDADAIMSANPLIRRTGLDFWIYVARVFTLICFGFVLSLLMAGFTVVLLFVHLINIKDILEPKKRDYKAINEVKEFVHIEEADLNDWVLKKGMDDMKRWIESVNQTKASSNHHLFQLLSKRGPSPSQEGTIMSSLKSRYERSNYHEISSLSILLLVRIATASIPFSLSESLLKSLNEVFEIIHFVDTKINPANPVNKMRSRLAKAMWAGYDFSVLFPKSFETSTENEASDSESQVDLAVRITKWLKYALPPTAKFVPDELAIITDFILEHRNYSSIEDLYEFLEQMFVDMLNELLIQLPNAIYKSILESSSEDFEERMKFALEAILKIEQLEELVQWSFPSGTTITRLITDEAPLLLGRHDMPLQISKTFPGTSHSMIYSASRINVPMAAHEEIIEIE</sequence>
<feature type="transmembrane region" description="Helical" evidence="1">
    <location>
        <begin position="166"/>
        <end position="185"/>
    </location>
</feature>
<gene>
    <name evidence="2" type="ORF">Scep_010855</name>
</gene>
<feature type="transmembrane region" description="Helical" evidence="1">
    <location>
        <begin position="71"/>
        <end position="94"/>
    </location>
</feature>
<keyword evidence="3" id="KW-1185">Reference proteome</keyword>
<evidence type="ECO:0000313" key="2">
    <source>
        <dbReference type="EMBL" id="KAK9141174.1"/>
    </source>
</evidence>
<protein>
    <submittedName>
        <fullName evidence="2">Uncharacterized protein</fullName>
    </submittedName>
</protein>
<accession>A0AAP0PFP1</accession>
<dbReference type="AlphaFoldDB" id="A0AAP0PFP1"/>
<name>A0AAP0PFP1_9MAGN</name>
<reference evidence="2 3" key="1">
    <citation type="submission" date="2024-01" db="EMBL/GenBank/DDBJ databases">
        <title>Genome assemblies of Stephania.</title>
        <authorList>
            <person name="Yang L."/>
        </authorList>
    </citation>
    <scope>NUCLEOTIDE SEQUENCE [LARGE SCALE GENOMIC DNA]</scope>
    <source>
        <strain evidence="2">JXDWG</strain>
        <tissue evidence="2">Leaf</tissue>
    </source>
</reference>
<feature type="transmembrane region" description="Helical" evidence="1">
    <location>
        <begin position="306"/>
        <end position="327"/>
    </location>
</feature>
<feature type="transmembrane region" description="Helical" evidence="1">
    <location>
        <begin position="197"/>
        <end position="215"/>
    </location>
</feature>
<dbReference type="Proteomes" id="UP001419268">
    <property type="component" value="Unassembled WGS sequence"/>
</dbReference>
<dbReference type="PANTHER" id="PTHR35307">
    <property type="entry name" value="PROTEIN, PUTATIVE-RELATED"/>
    <property type="match status" value="1"/>
</dbReference>
<feature type="transmembrane region" description="Helical" evidence="1">
    <location>
        <begin position="266"/>
        <end position="286"/>
    </location>
</feature>
<evidence type="ECO:0000313" key="3">
    <source>
        <dbReference type="Proteomes" id="UP001419268"/>
    </source>
</evidence>
<dbReference type="PANTHER" id="PTHR35307:SF3">
    <property type="entry name" value="DUF4220 DOMAIN-CONTAINING PROTEIN"/>
    <property type="match status" value="1"/>
</dbReference>
<feature type="transmembrane region" description="Helical" evidence="1">
    <location>
        <begin position="368"/>
        <end position="401"/>
    </location>
</feature>
<proteinExistence type="predicted"/>
<comment type="caution">
    <text evidence="2">The sequence shown here is derived from an EMBL/GenBank/DDBJ whole genome shotgun (WGS) entry which is preliminary data.</text>
</comment>
<organism evidence="2 3">
    <name type="scientific">Stephania cephalantha</name>
    <dbReference type="NCBI Taxonomy" id="152367"/>
    <lineage>
        <taxon>Eukaryota</taxon>
        <taxon>Viridiplantae</taxon>
        <taxon>Streptophyta</taxon>
        <taxon>Embryophyta</taxon>
        <taxon>Tracheophyta</taxon>
        <taxon>Spermatophyta</taxon>
        <taxon>Magnoliopsida</taxon>
        <taxon>Ranunculales</taxon>
        <taxon>Menispermaceae</taxon>
        <taxon>Menispermoideae</taxon>
        <taxon>Cissampelideae</taxon>
        <taxon>Stephania</taxon>
    </lineage>
</organism>